<dbReference type="AlphaFoldDB" id="A0A5D2BYT9"/>
<accession>A0A5D2BYT9</accession>
<reference evidence="10 11" key="1">
    <citation type="submission" date="2019-06" db="EMBL/GenBank/DDBJ databases">
        <title>WGS assembly of Gossypium darwinii.</title>
        <authorList>
            <person name="Chen Z.J."/>
            <person name="Sreedasyam A."/>
            <person name="Ando A."/>
            <person name="Song Q."/>
            <person name="De L."/>
            <person name="Hulse-Kemp A."/>
            <person name="Ding M."/>
            <person name="Ye W."/>
            <person name="Kirkbride R."/>
            <person name="Jenkins J."/>
            <person name="Plott C."/>
            <person name="Lovell J."/>
            <person name="Lin Y.-M."/>
            <person name="Vaughn R."/>
            <person name="Liu B."/>
            <person name="Li W."/>
            <person name="Simpson S."/>
            <person name="Scheffler B."/>
            <person name="Saski C."/>
            <person name="Grover C."/>
            <person name="Hu G."/>
            <person name="Conover J."/>
            <person name="Carlson J."/>
            <person name="Shu S."/>
            <person name="Boston L."/>
            <person name="Williams M."/>
            <person name="Peterson D."/>
            <person name="Mcgee K."/>
            <person name="Jones D."/>
            <person name="Wendel J."/>
            <person name="Stelly D."/>
            <person name="Grimwood J."/>
            <person name="Schmutz J."/>
        </authorList>
    </citation>
    <scope>NUCLEOTIDE SEQUENCE [LARGE SCALE GENOMIC DNA]</scope>
    <source>
        <strain evidence="10">1808015.09</strain>
    </source>
</reference>
<dbReference type="Pfam" id="PF14204">
    <property type="entry name" value="Ribosomal_L18_c"/>
    <property type="match status" value="1"/>
</dbReference>
<sequence>MVQAYVKAQKSKAYFKRFQVKFKRRREGKTDYRARIRLINQDKNKYNTPKYRLVARFLAAIVLLFVVKILFGWSVDLLRDIVAQIIHASISGDIVLAAAYSHELPHYGLEVGLTNYAAAYCVGLLLARRVLKQLEMDTEYEGNVEATGDDFTVEPAESRRPFRALLDVGLVRTTTGNRVFSVLKGALDGGVDIPHSEKRFAGFNKDSKQLDPEVHRKYIYGGHVAAYMKQNLMEDEPEKYQSHFSEYIKRGIEPDSIEGMYKKVHAAIRADPEAKKSKKEPPKEHKRYNLKKLSYEERKAKLIDRLKALNSAAGVDNDSDKGDD</sequence>
<dbReference type="Proteomes" id="UP000323506">
    <property type="component" value="Chromosome D07"/>
</dbReference>
<dbReference type="InterPro" id="IPR057268">
    <property type="entry name" value="Ribosomal_L18"/>
</dbReference>
<evidence type="ECO:0000256" key="2">
    <source>
        <dbReference type="ARBA" id="ARBA00007116"/>
    </source>
</evidence>
<gene>
    <name evidence="10" type="ORF">ES288_D07G238700v1</name>
</gene>
<dbReference type="EMBL" id="CM017707">
    <property type="protein sequence ID" value="TYG62521.1"/>
    <property type="molecule type" value="Genomic_DNA"/>
</dbReference>
<comment type="subcellular location">
    <subcellularLocation>
        <location evidence="1">Cytoplasm</location>
    </subcellularLocation>
</comment>
<dbReference type="GO" id="GO:0000027">
    <property type="term" value="P:ribosomal large subunit assembly"/>
    <property type="evidence" value="ECO:0007669"/>
    <property type="project" value="TreeGrafter"/>
</dbReference>
<dbReference type="PRINTS" id="PR00058">
    <property type="entry name" value="RIBOSOMALL5"/>
</dbReference>
<feature type="region of interest" description="Disordered" evidence="7">
    <location>
        <begin position="269"/>
        <end position="291"/>
    </location>
</feature>
<feature type="transmembrane region" description="Helical" evidence="8">
    <location>
        <begin position="53"/>
        <end position="75"/>
    </location>
</feature>
<name>A0A5D2BYT9_GOSDA</name>
<dbReference type="GO" id="GO:0022625">
    <property type="term" value="C:cytosolic large ribosomal subunit"/>
    <property type="evidence" value="ECO:0007669"/>
    <property type="project" value="TreeGrafter"/>
</dbReference>
<keyword evidence="11" id="KW-1185">Reference proteome</keyword>
<organism evidence="10 11">
    <name type="scientific">Gossypium darwinii</name>
    <name type="common">Darwin's cotton</name>
    <name type="synonym">Gossypium barbadense var. darwinii</name>
    <dbReference type="NCBI Taxonomy" id="34276"/>
    <lineage>
        <taxon>Eukaryota</taxon>
        <taxon>Viridiplantae</taxon>
        <taxon>Streptophyta</taxon>
        <taxon>Embryophyta</taxon>
        <taxon>Tracheophyta</taxon>
        <taxon>Spermatophyta</taxon>
        <taxon>Magnoliopsida</taxon>
        <taxon>eudicotyledons</taxon>
        <taxon>Gunneridae</taxon>
        <taxon>Pentapetalae</taxon>
        <taxon>rosids</taxon>
        <taxon>malvids</taxon>
        <taxon>Malvales</taxon>
        <taxon>Malvaceae</taxon>
        <taxon>Malvoideae</taxon>
        <taxon>Gossypium</taxon>
    </lineage>
</organism>
<comment type="similarity">
    <text evidence="2">Belongs to the universal ribosomal protein uL18 family.</text>
</comment>
<evidence type="ECO:0000256" key="6">
    <source>
        <dbReference type="ARBA" id="ARBA00023274"/>
    </source>
</evidence>
<dbReference type="SUPFAM" id="SSF53137">
    <property type="entry name" value="Translational machinery components"/>
    <property type="match status" value="1"/>
</dbReference>
<evidence type="ECO:0000256" key="4">
    <source>
        <dbReference type="ARBA" id="ARBA00022490"/>
    </source>
</evidence>
<keyword evidence="6" id="KW-0687">Ribonucleoprotein</keyword>
<dbReference type="CDD" id="cd00432">
    <property type="entry name" value="Ribosomal_L18_L5e"/>
    <property type="match status" value="1"/>
</dbReference>
<evidence type="ECO:0000259" key="9">
    <source>
        <dbReference type="Pfam" id="PF14204"/>
    </source>
</evidence>
<evidence type="ECO:0000256" key="5">
    <source>
        <dbReference type="ARBA" id="ARBA00022980"/>
    </source>
</evidence>
<comment type="subunit">
    <text evidence="3">Component of the large ribosomal subunit (LSU).</text>
</comment>
<evidence type="ECO:0000256" key="7">
    <source>
        <dbReference type="SAM" id="MobiDB-lite"/>
    </source>
</evidence>
<dbReference type="GO" id="GO:0006412">
    <property type="term" value="P:translation"/>
    <property type="evidence" value="ECO:0007669"/>
    <property type="project" value="InterPro"/>
</dbReference>
<proteinExistence type="inferred from homology"/>
<dbReference type="Pfam" id="PF17144">
    <property type="entry name" value="Ribosomal_L5e"/>
    <property type="match status" value="2"/>
</dbReference>
<keyword evidence="8" id="KW-0472">Membrane</keyword>
<feature type="compositionally biased region" description="Basic and acidic residues" evidence="7">
    <location>
        <begin position="269"/>
        <end position="283"/>
    </location>
</feature>
<evidence type="ECO:0000256" key="3">
    <source>
        <dbReference type="ARBA" id="ARBA00011113"/>
    </source>
</evidence>
<evidence type="ECO:0000256" key="1">
    <source>
        <dbReference type="ARBA" id="ARBA00004496"/>
    </source>
</evidence>
<evidence type="ECO:0000313" key="10">
    <source>
        <dbReference type="EMBL" id="TYG62521.1"/>
    </source>
</evidence>
<dbReference type="InterPro" id="IPR025607">
    <property type="entry name" value="Ribosomal_uL18_C_euk"/>
</dbReference>
<dbReference type="GO" id="GO:0008097">
    <property type="term" value="F:5S rRNA binding"/>
    <property type="evidence" value="ECO:0007669"/>
    <property type="project" value="InterPro"/>
</dbReference>
<keyword evidence="8" id="KW-0812">Transmembrane</keyword>
<dbReference type="Gene3D" id="3.30.420.100">
    <property type="match status" value="2"/>
</dbReference>
<keyword evidence="4" id="KW-0963">Cytoplasm</keyword>
<keyword evidence="5" id="KW-0689">Ribosomal protein</keyword>
<evidence type="ECO:0000313" key="11">
    <source>
        <dbReference type="Proteomes" id="UP000323506"/>
    </source>
</evidence>
<dbReference type="GO" id="GO:0003735">
    <property type="term" value="F:structural constituent of ribosome"/>
    <property type="evidence" value="ECO:0007669"/>
    <property type="project" value="InterPro"/>
</dbReference>
<evidence type="ECO:0000256" key="8">
    <source>
        <dbReference type="SAM" id="Phobius"/>
    </source>
</evidence>
<keyword evidence="8" id="KW-1133">Transmembrane helix</keyword>
<protein>
    <recommendedName>
        <fullName evidence="9">Large ribosomal subunit protein uL18 C-terminal eukaryotes domain-containing protein</fullName>
    </recommendedName>
</protein>
<dbReference type="InterPro" id="IPR005485">
    <property type="entry name" value="Rbsml_uL18_euk_arch"/>
</dbReference>
<feature type="domain" description="Large ribosomal subunit protein uL18 C-terminal eukaryotes" evidence="9">
    <location>
        <begin position="257"/>
        <end position="310"/>
    </location>
</feature>
<dbReference type="PANTHER" id="PTHR23410:SF22">
    <property type="entry name" value="60S RIBOSOMAL PROTEIN L5-LIKE"/>
    <property type="match status" value="1"/>
</dbReference>
<dbReference type="PANTHER" id="PTHR23410">
    <property type="entry name" value="RIBOSOMAL PROTEIN L5-RELATED"/>
    <property type="match status" value="1"/>
</dbReference>